<feature type="transmembrane region" description="Helical" evidence="3">
    <location>
        <begin position="12"/>
        <end position="28"/>
    </location>
</feature>
<evidence type="ECO:0000256" key="3">
    <source>
        <dbReference type="SAM" id="Phobius"/>
    </source>
</evidence>
<evidence type="ECO:0000313" key="4">
    <source>
        <dbReference type="EMBL" id="QTA83882.1"/>
    </source>
</evidence>
<name>A0A975BEF7_9BACT</name>
<feature type="compositionally biased region" description="Basic and acidic residues" evidence="2">
    <location>
        <begin position="141"/>
        <end position="171"/>
    </location>
</feature>
<accession>A0A975BEF7</accession>
<keyword evidence="5" id="KW-1185">Reference proteome</keyword>
<keyword evidence="3" id="KW-0812">Transmembrane</keyword>
<proteinExistence type="predicted"/>
<evidence type="ECO:0000256" key="1">
    <source>
        <dbReference type="SAM" id="Coils"/>
    </source>
</evidence>
<feature type="region of interest" description="Disordered" evidence="2">
    <location>
        <begin position="123"/>
        <end position="171"/>
    </location>
</feature>
<keyword evidence="3" id="KW-1133">Transmembrane helix</keyword>
<organism evidence="4 5">
    <name type="scientific">Desulfonema limicola</name>
    <dbReference type="NCBI Taxonomy" id="45656"/>
    <lineage>
        <taxon>Bacteria</taxon>
        <taxon>Pseudomonadati</taxon>
        <taxon>Thermodesulfobacteriota</taxon>
        <taxon>Desulfobacteria</taxon>
        <taxon>Desulfobacterales</taxon>
        <taxon>Desulfococcaceae</taxon>
        <taxon>Desulfonema</taxon>
    </lineage>
</organism>
<dbReference type="RefSeq" id="WP_207689665.1">
    <property type="nucleotide sequence ID" value="NZ_CP061799.1"/>
</dbReference>
<sequence length="171" mass="19679">MSNNSEFEGMGGFAALLFGVILVIWVMLKDSDRKLKVQEQQKMAAQQQTAVSQFKREFGTNQKFDSSDFYIANKVVDYAKAGSDKLETIANVAGLLGSVKSTIAKESSQATAKLIKEQLESNRQNMITPPQPQQPVYLEPPPRDPRRLYDDYPRERYNDHEYRPRRDFYNY</sequence>
<dbReference type="Proteomes" id="UP000663720">
    <property type="component" value="Chromosome"/>
</dbReference>
<feature type="coiled-coil region" evidence="1">
    <location>
        <begin position="28"/>
        <end position="57"/>
    </location>
</feature>
<evidence type="ECO:0000313" key="5">
    <source>
        <dbReference type="Proteomes" id="UP000663720"/>
    </source>
</evidence>
<gene>
    <name evidence="4" type="ORF">dnl_63060</name>
</gene>
<dbReference type="EMBL" id="CP061799">
    <property type="protein sequence ID" value="QTA83882.1"/>
    <property type="molecule type" value="Genomic_DNA"/>
</dbReference>
<keyword evidence="3" id="KW-0472">Membrane</keyword>
<keyword evidence="1" id="KW-0175">Coiled coil</keyword>
<protein>
    <submittedName>
        <fullName evidence="4">Uncharacterized protein</fullName>
    </submittedName>
</protein>
<dbReference type="AlphaFoldDB" id="A0A975BEF7"/>
<dbReference type="KEGG" id="dli:dnl_63060"/>
<reference evidence="4" key="1">
    <citation type="journal article" date="2021" name="Microb. Physiol.">
        <title>Proteogenomic Insights into the Physiology of Marine, Sulfate-Reducing, Filamentous Desulfonema limicola and Desulfonema magnum.</title>
        <authorList>
            <person name="Schnaars V."/>
            <person name="Wohlbrand L."/>
            <person name="Scheve S."/>
            <person name="Hinrichs C."/>
            <person name="Reinhardt R."/>
            <person name="Rabus R."/>
        </authorList>
    </citation>
    <scope>NUCLEOTIDE SEQUENCE</scope>
    <source>
        <strain evidence="4">5ac10</strain>
    </source>
</reference>
<evidence type="ECO:0000256" key="2">
    <source>
        <dbReference type="SAM" id="MobiDB-lite"/>
    </source>
</evidence>